<gene>
    <name evidence="3" type="ORF">SAMN04488095_1203</name>
</gene>
<feature type="transmembrane region" description="Helical" evidence="1">
    <location>
        <begin position="91"/>
        <end position="108"/>
    </location>
</feature>
<dbReference type="Pfam" id="PF07331">
    <property type="entry name" value="TctB"/>
    <property type="match status" value="1"/>
</dbReference>
<dbReference type="AlphaFoldDB" id="A0A1I3J582"/>
<evidence type="ECO:0000256" key="1">
    <source>
        <dbReference type="SAM" id="Phobius"/>
    </source>
</evidence>
<keyword evidence="4" id="KW-1185">Reference proteome</keyword>
<organism evidence="3 4">
    <name type="scientific">Jannaschia pohangensis</name>
    <dbReference type="NCBI Taxonomy" id="390807"/>
    <lineage>
        <taxon>Bacteria</taxon>
        <taxon>Pseudomonadati</taxon>
        <taxon>Pseudomonadota</taxon>
        <taxon>Alphaproteobacteria</taxon>
        <taxon>Rhodobacterales</taxon>
        <taxon>Roseobacteraceae</taxon>
        <taxon>Jannaschia</taxon>
    </lineage>
</organism>
<dbReference type="STRING" id="390807.SAMN04488095_1203"/>
<protein>
    <submittedName>
        <fullName evidence="3">Putative tricarboxylic transport membrane protein</fullName>
    </submittedName>
</protein>
<evidence type="ECO:0000259" key="2">
    <source>
        <dbReference type="Pfam" id="PF07331"/>
    </source>
</evidence>
<feature type="transmembrane region" description="Helical" evidence="1">
    <location>
        <begin position="115"/>
        <end position="141"/>
    </location>
</feature>
<keyword evidence="1" id="KW-1133">Transmembrane helix</keyword>
<dbReference type="EMBL" id="FORA01000001">
    <property type="protein sequence ID" value="SFI55118.1"/>
    <property type="molecule type" value="Genomic_DNA"/>
</dbReference>
<evidence type="ECO:0000313" key="3">
    <source>
        <dbReference type="EMBL" id="SFI55118.1"/>
    </source>
</evidence>
<feature type="transmembrane region" description="Helical" evidence="1">
    <location>
        <begin position="68"/>
        <end position="85"/>
    </location>
</feature>
<sequence>MISGDRLFGAVVVLGAGAYAAAALQLQTGFMSDPVGSKTFPLLVAGVSVICGLVMVIRPDDDPEWPTLRTLGALAVAVAVLAAYAYTLKPLGFLIPTAIAAGVLSYQINPRPMFAVLAGLGLSVGLFSLFKFVLGLGLVALPGG</sequence>
<dbReference type="InterPro" id="IPR009936">
    <property type="entry name" value="DUF1468"/>
</dbReference>
<keyword evidence="1" id="KW-0812">Transmembrane</keyword>
<dbReference type="OrthoDB" id="5519430at2"/>
<reference evidence="3 4" key="1">
    <citation type="submission" date="2016-10" db="EMBL/GenBank/DDBJ databases">
        <authorList>
            <person name="de Groot N.N."/>
        </authorList>
    </citation>
    <scope>NUCLEOTIDE SEQUENCE [LARGE SCALE GENOMIC DNA]</scope>
    <source>
        <strain evidence="3 4">DSM 19073</strain>
    </source>
</reference>
<feature type="transmembrane region" description="Helical" evidence="1">
    <location>
        <begin position="39"/>
        <end position="56"/>
    </location>
</feature>
<evidence type="ECO:0000313" key="4">
    <source>
        <dbReference type="Proteomes" id="UP000199110"/>
    </source>
</evidence>
<dbReference type="RefSeq" id="WP_092778022.1">
    <property type="nucleotide sequence ID" value="NZ_FORA01000001.1"/>
</dbReference>
<proteinExistence type="predicted"/>
<keyword evidence="1" id="KW-0472">Membrane</keyword>
<accession>A0A1I3J582</accession>
<name>A0A1I3J582_9RHOB</name>
<feature type="domain" description="DUF1468" evidence="2">
    <location>
        <begin position="8"/>
        <end position="137"/>
    </location>
</feature>
<dbReference type="Proteomes" id="UP000199110">
    <property type="component" value="Unassembled WGS sequence"/>
</dbReference>